<reference evidence="11" key="1">
    <citation type="journal article" date="2019" name="Int. J. Syst. Evol. Microbiol.">
        <title>The Global Catalogue of Microorganisms (GCM) 10K type strain sequencing project: providing services to taxonomists for standard genome sequencing and annotation.</title>
        <authorList>
            <consortium name="The Broad Institute Genomics Platform"/>
            <consortium name="The Broad Institute Genome Sequencing Center for Infectious Disease"/>
            <person name="Wu L."/>
            <person name="Ma J."/>
        </authorList>
    </citation>
    <scope>NUCLEOTIDE SEQUENCE [LARGE SCALE GENOMIC DNA]</scope>
    <source>
        <strain evidence="11">JCM 18537</strain>
    </source>
</reference>
<feature type="domain" description="Acyltransferase 3" evidence="9">
    <location>
        <begin position="11"/>
        <end position="317"/>
    </location>
</feature>
<comment type="similarity">
    <text evidence="2">Belongs to the acyltransferase 3 family.</text>
</comment>
<feature type="transmembrane region" description="Helical" evidence="8">
    <location>
        <begin position="12"/>
        <end position="32"/>
    </location>
</feature>
<accession>A0ABP9A9M4</accession>
<name>A0ABP9A9M4_9MICO</name>
<evidence type="ECO:0000259" key="9">
    <source>
        <dbReference type="Pfam" id="PF01757"/>
    </source>
</evidence>
<evidence type="ECO:0000256" key="6">
    <source>
        <dbReference type="ARBA" id="ARBA00023136"/>
    </source>
</evidence>
<feature type="transmembrane region" description="Helical" evidence="8">
    <location>
        <begin position="152"/>
        <end position="170"/>
    </location>
</feature>
<feature type="transmembrane region" description="Helical" evidence="8">
    <location>
        <begin position="206"/>
        <end position="225"/>
    </location>
</feature>
<dbReference type="Pfam" id="PF01757">
    <property type="entry name" value="Acyl_transf_3"/>
    <property type="match status" value="1"/>
</dbReference>
<keyword evidence="11" id="KW-1185">Reference proteome</keyword>
<feature type="transmembrane region" description="Helical" evidence="8">
    <location>
        <begin position="44"/>
        <end position="62"/>
    </location>
</feature>
<keyword evidence="3" id="KW-1003">Cell membrane</keyword>
<evidence type="ECO:0000313" key="11">
    <source>
        <dbReference type="Proteomes" id="UP001501645"/>
    </source>
</evidence>
<protein>
    <recommendedName>
        <fullName evidence="9">Acyltransferase 3 domain-containing protein</fullName>
    </recommendedName>
</protein>
<organism evidence="10 11">
    <name type="scientific">Microbacterium gilvum</name>
    <dbReference type="NCBI Taxonomy" id="1336204"/>
    <lineage>
        <taxon>Bacteria</taxon>
        <taxon>Bacillati</taxon>
        <taxon>Actinomycetota</taxon>
        <taxon>Actinomycetes</taxon>
        <taxon>Micrococcales</taxon>
        <taxon>Microbacteriaceae</taxon>
        <taxon>Microbacterium</taxon>
    </lineage>
</organism>
<feature type="transmembrane region" description="Helical" evidence="8">
    <location>
        <begin position="83"/>
        <end position="104"/>
    </location>
</feature>
<evidence type="ECO:0000256" key="2">
    <source>
        <dbReference type="ARBA" id="ARBA00007400"/>
    </source>
</evidence>
<proteinExistence type="inferred from homology"/>
<evidence type="ECO:0000256" key="1">
    <source>
        <dbReference type="ARBA" id="ARBA00004651"/>
    </source>
</evidence>
<evidence type="ECO:0000256" key="7">
    <source>
        <dbReference type="SAM" id="MobiDB-lite"/>
    </source>
</evidence>
<keyword evidence="4 8" id="KW-0812">Transmembrane</keyword>
<evidence type="ECO:0000256" key="3">
    <source>
        <dbReference type="ARBA" id="ARBA00022475"/>
    </source>
</evidence>
<feature type="transmembrane region" description="Helical" evidence="8">
    <location>
        <begin position="176"/>
        <end position="194"/>
    </location>
</feature>
<gene>
    <name evidence="10" type="ORF">GCM10023351_21790</name>
</gene>
<comment type="subcellular location">
    <subcellularLocation>
        <location evidence="1">Cell membrane</location>
        <topology evidence="1">Multi-pass membrane protein</topology>
    </subcellularLocation>
</comment>
<dbReference type="InterPro" id="IPR002656">
    <property type="entry name" value="Acyl_transf_3_dom"/>
</dbReference>
<feature type="region of interest" description="Disordered" evidence="7">
    <location>
        <begin position="339"/>
        <end position="364"/>
    </location>
</feature>
<feature type="transmembrane region" description="Helical" evidence="8">
    <location>
        <begin position="298"/>
        <end position="318"/>
    </location>
</feature>
<evidence type="ECO:0000313" key="10">
    <source>
        <dbReference type="EMBL" id="GAA4776714.1"/>
    </source>
</evidence>
<dbReference type="EMBL" id="BAABKO010000003">
    <property type="protein sequence ID" value="GAA4776714.1"/>
    <property type="molecule type" value="Genomic_DNA"/>
</dbReference>
<keyword evidence="5 8" id="KW-1133">Transmembrane helix</keyword>
<dbReference type="PANTHER" id="PTHR40074">
    <property type="entry name" value="O-ACETYLTRANSFERASE WECH"/>
    <property type="match status" value="1"/>
</dbReference>
<dbReference type="Proteomes" id="UP001501645">
    <property type="component" value="Unassembled WGS sequence"/>
</dbReference>
<evidence type="ECO:0000256" key="5">
    <source>
        <dbReference type="ARBA" id="ARBA00022989"/>
    </source>
</evidence>
<keyword evidence="6 8" id="KW-0472">Membrane</keyword>
<evidence type="ECO:0000256" key="4">
    <source>
        <dbReference type="ARBA" id="ARBA00022692"/>
    </source>
</evidence>
<feature type="transmembrane region" description="Helical" evidence="8">
    <location>
        <begin position="231"/>
        <end position="250"/>
    </location>
</feature>
<comment type="caution">
    <text evidence="10">The sequence shown here is derived from an EMBL/GenBank/DDBJ whole genome shotgun (WGS) entry which is preliminary data.</text>
</comment>
<feature type="transmembrane region" description="Helical" evidence="8">
    <location>
        <begin position="270"/>
        <end position="292"/>
    </location>
</feature>
<evidence type="ECO:0000256" key="8">
    <source>
        <dbReference type="SAM" id="Phobius"/>
    </source>
</evidence>
<sequence>MAERIVARGEWMDVAKGAAIVFVVVFHAFLYVEGAGVKGMPSLLKVPLELFPIPAFFVLAGMTQHRTPTYAFRDLLRRRILPLVYLYVLWSVIRWVFYVVVPGIDGGLGDLSAESPLTLALLLVWPSSSYWFLWALALFTLVGWLLRAVPPVVQLAASGVLAALQGAGIVDPGNVGWDRVAGMLFLYLLGLHFSGRIASSVAASGWRQLAASGAVVVLVVAALVLLRARSVPGVVLVGQLAAVAFGLVLARTIAPRRGSAALADWGRRSLTIYLVHLFPIVSLAAVLSASGWQPPRAVGAVLQVVLAAVALAASLWIIRATSRVRWLYVPPRPLSDVLRPRGARRTGARAATPRHEPPAEGGTA</sequence>
<feature type="transmembrane region" description="Helical" evidence="8">
    <location>
        <begin position="124"/>
        <end position="145"/>
    </location>
</feature>
<dbReference type="RefSeq" id="WP_345439038.1">
    <property type="nucleotide sequence ID" value="NZ_BAABKO010000003.1"/>
</dbReference>
<dbReference type="PANTHER" id="PTHR40074:SF4">
    <property type="entry name" value="INNER MEMBRANE PROTEIN YCFT"/>
    <property type="match status" value="1"/>
</dbReference>